<evidence type="ECO:0000256" key="2">
    <source>
        <dbReference type="ARBA" id="ARBA00022679"/>
    </source>
</evidence>
<keyword evidence="7" id="KW-1185">Reference proteome</keyword>
<dbReference type="InterPro" id="IPR011611">
    <property type="entry name" value="PfkB_dom"/>
</dbReference>
<name>A0A4R7FKD7_9MICO</name>
<dbReference type="InterPro" id="IPR029056">
    <property type="entry name" value="Ribokinase-like"/>
</dbReference>
<keyword evidence="2" id="KW-0808">Transferase</keyword>
<organism evidence="6 7">
    <name type="scientific">Amnibacterium kyonggiense</name>
    <dbReference type="NCBI Taxonomy" id="595671"/>
    <lineage>
        <taxon>Bacteria</taxon>
        <taxon>Bacillati</taxon>
        <taxon>Actinomycetota</taxon>
        <taxon>Actinomycetes</taxon>
        <taxon>Micrococcales</taxon>
        <taxon>Microbacteriaceae</taxon>
        <taxon>Amnibacterium</taxon>
    </lineage>
</organism>
<gene>
    <name evidence="6" type="ORF">CLV52_1769</name>
</gene>
<dbReference type="InterPro" id="IPR052700">
    <property type="entry name" value="Carb_kinase_PfkB-like"/>
</dbReference>
<reference evidence="6 7" key="1">
    <citation type="submission" date="2019-03" db="EMBL/GenBank/DDBJ databases">
        <title>Genomic Encyclopedia of Archaeal and Bacterial Type Strains, Phase II (KMG-II): from individual species to whole genera.</title>
        <authorList>
            <person name="Goeker M."/>
        </authorList>
    </citation>
    <scope>NUCLEOTIDE SEQUENCE [LARGE SCALE GENOMIC DNA]</scope>
    <source>
        <strain evidence="6 7">DSM 24782</strain>
    </source>
</reference>
<evidence type="ECO:0000259" key="5">
    <source>
        <dbReference type="Pfam" id="PF00294"/>
    </source>
</evidence>
<feature type="domain" description="Carbohydrate kinase PfkB" evidence="5">
    <location>
        <begin position="46"/>
        <end position="304"/>
    </location>
</feature>
<evidence type="ECO:0000256" key="4">
    <source>
        <dbReference type="SAM" id="MobiDB-lite"/>
    </source>
</evidence>
<dbReference type="Pfam" id="PF00294">
    <property type="entry name" value="PfkB"/>
    <property type="match status" value="1"/>
</dbReference>
<proteinExistence type="inferred from homology"/>
<comment type="similarity">
    <text evidence="1">Belongs to the carbohydrate kinase PfkB family.</text>
</comment>
<dbReference type="SUPFAM" id="SSF53613">
    <property type="entry name" value="Ribokinase-like"/>
    <property type="match status" value="1"/>
</dbReference>
<evidence type="ECO:0000313" key="7">
    <source>
        <dbReference type="Proteomes" id="UP000295344"/>
    </source>
</evidence>
<evidence type="ECO:0000256" key="1">
    <source>
        <dbReference type="ARBA" id="ARBA00010688"/>
    </source>
</evidence>
<dbReference type="RefSeq" id="WP_133765981.1">
    <property type="nucleotide sequence ID" value="NZ_BAAARP010000002.1"/>
</dbReference>
<sequence length="350" mass="36294">MPVTIVSLGKATQDVFLRSARDFVPRPGPGGRVLVLPLGAKLDLDDLVVTTGGNAANAATTFAWQGLRSRFLWALGEDEASTRILEALRDDGVDVTHVLVEPGRTASVSVVLLAPSGERTILNERGTLPSAFGARLDLEPIAGADWLYLSSLAGDMRLLGDALAVANAFGTRVLLNPAGTELALLRALLPMLPRCDVVAVNADEARLLLGCVEQDPDELAVALSRTGPAALVTDGARGASFCDGSRLYAAGISAAREVVDTTGCGDAFASGFLARLALGEPVSSCIAFGAANAASVLRHVGSRAGILRPGAASPSLPVVERPVEQRRPPIRPSRDRTTKVPGRAAAATAR</sequence>
<keyword evidence="3 6" id="KW-0418">Kinase</keyword>
<comment type="caution">
    <text evidence="6">The sequence shown here is derived from an EMBL/GenBank/DDBJ whole genome shotgun (WGS) entry which is preliminary data.</text>
</comment>
<dbReference type="GO" id="GO:0016301">
    <property type="term" value="F:kinase activity"/>
    <property type="evidence" value="ECO:0007669"/>
    <property type="project" value="UniProtKB-KW"/>
</dbReference>
<protein>
    <submittedName>
        <fullName evidence="6">Ribokinase</fullName>
    </submittedName>
</protein>
<dbReference type="Proteomes" id="UP000295344">
    <property type="component" value="Unassembled WGS sequence"/>
</dbReference>
<feature type="compositionally biased region" description="Basic and acidic residues" evidence="4">
    <location>
        <begin position="321"/>
        <end position="338"/>
    </location>
</feature>
<feature type="region of interest" description="Disordered" evidence="4">
    <location>
        <begin position="311"/>
        <end position="350"/>
    </location>
</feature>
<evidence type="ECO:0000256" key="3">
    <source>
        <dbReference type="ARBA" id="ARBA00022777"/>
    </source>
</evidence>
<dbReference type="EMBL" id="SOAM01000002">
    <property type="protein sequence ID" value="TDS76831.1"/>
    <property type="molecule type" value="Genomic_DNA"/>
</dbReference>
<dbReference type="PANTHER" id="PTHR43320">
    <property type="entry name" value="SUGAR KINASE"/>
    <property type="match status" value="1"/>
</dbReference>
<dbReference type="AlphaFoldDB" id="A0A4R7FKD7"/>
<dbReference type="OrthoDB" id="9808601at2"/>
<evidence type="ECO:0000313" key="6">
    <source>
        <dbReference type="EMBL" id="TDS76831.1"/>
    </source>
</evidence>
<dbReference type="Gene3D" id="3.40.1190.20">
    <property type="match status" value="1"/>
</dbReference>
<dbReference type="PANTHER" id="PTHR43320:SF3">
    <property type="entry name" value="CARBOHYDRATE KINASE PFKB DOMAIN-CONTAINING PROTEIN"/>
    <property type="match status" value="1"/>
</dbReference>
<accession>A0A4R7FKD7</accession>